<dbReference type="InterPro" id="IPR000515">
    <property type="entry name" value="MetI-like"/>
</dbReference>
<evidence type="ECO:0000256" key="1">
    <source>
        <dbReference type="ARBA" id="ARBA00004651"/>
    </source>
</evidence>
<dbReference type="Gene3D" id="1.10.3720.10">
    <property type="entry name" value="MetI-like"/>
    <property type="match status" value="1"/>
</dbReference>
<evidence type="ECO:0000259" key="8">
    <source>
        <dbReference type="PROSITE" id="PS50928"/>
    </source>
</evidence>
<dbReference type="Pfam" id="PF00528">
    <property type="entry name" value="BPD_transp_1"/>
    <property type="match status" value="1"/>
</dbReference>
<keyword evidence="5 7" id="KW-1133">Transmembrane helix</keyword>
<feature type="transmembrane region" description="Helical" evidence="7">
    <location>
        <begin position="139"/>
        <end position="163"/>
    </location>
</feature>
<evidence type="ECO:0000256" key="4">
    <source>
        <dbReference type="ARBA" id="ARBA00022692"/>
    </source>
</evidence>
<keyword evidence="6 7" id="KW-0472">Membrane</keyword>
<dbReference type="InterPro" id="IPR050366">
    <property type="entry name" value="BP-dependent_transpt_permease"/>
</dbReference>
<dbReference type="InterPro" id="IPR035906">
    <property type="entry name" value="MetI-like_sf"/>
</dbReference>
<dbReference type="GO" id="GO:0055085">
    <property type="term" value="P:transmembrane transport"/>
    <property type="evidence" value="ECO:0007669"/>
    <property type="project" value="InterPro"/>
</dbReference>
<reference evidence="9 10" key="1">
    <citation type="submission" date="2020-08" db="EMBL/GenBank/DDBJ databases">
        <title>Genomic Encyclopedia of Type Strains, Phase IV (KMG-IV): sequencing the most valuable type-strain genomes for metagenomic binning, comparative biology and taxonomic classification.</title>
        <authorList>
            <person name="Goeker M."/>
        </authorList>
    </citation>
    <scope>NUCLEOTIDE SEQUENCE [LARGE SCALE GENOMIC DNA]</scope>
    <source>
        <strain evidence="9 10">DSM 21458</strain>
    </source>
</reference>
<feature type="transmembrane region" description="Helical" evidence="7">
    <location>
        <begin position="260"/>
        <end position="282"/>
    </location>
</feature>
<evidence type="ECO:0000256" key="5">
    <source>
        <dbReference type="ARBA" id="ARBA00022989"/>
    </source>
</evidence>
<evidence type="ECO:0000256" key="3">
    <source>
        <dbReference type="ARBA" id="ARBA00022475"/>
    </source>
</evidence>
<comment type="similarity">
    <text evidence="7">Belongs to the binding-protein-dependent transport system permease family.</text>
</comment>
<keyword evidence="4 7" id="KW-0812">Transmembrane</keyword>
<dbReference type="PROSITE" id="PS50928">
    <property type="entry name" value="ABC_TM1"/>
    <property type="match status" value="1"/>
</dbReference>
<evidence type="ECO:0000256" key="2">
    <source>
        <dbReference type="ARBA" id="ARBA00022448"/>
    </source>
</evidence>
<organism evidence="9 10">
    <name type="scientific">Deinobacterium chartae</name>
    <dbReference type="NCBI Taxonomy" id="521158"/>
    <lineage>
        <taxon>Bacteria</taxon>
        <taxon>Thermotogati</taxon>
        <taxon>Deinococcota</taxon>
        <taxon>Deinococci</taxon>
        <taxon>Deinococcales</taxon>
        <taxon>Deinococcaceae</taxon>
        <taxon>Deinobacterium</taxon>
    </lineage>
</organism>
<proteinExistence type="inferred from homology"/>
<dbReference type="AlphaFoldDB" id="A0A841I1D0"/>
<keyword evidence="3" id="KW-1003">Cell membrane</keyword>
<comment type="subcellular location">
    <subcellularLocation>
        <location evidence="1 7">Cell membrane</location>
        <topology evidence="1 7">Multi-pass membrane protein</topology>
    </subcellularLocation>
</comment>
<keyword evidence="2 7" id="KW-0813">Transport</keyword>
<dbReference type="Proteomes" id="UP000569951">
    <property type="component" value="Unassembled WGS sequence"/>
</dbReference>
<dbReference type="GO" id="GO:0005886">
    <property type="term" value="C:plasma membrane"/>
    <property type="evidence" value="ECO:0007669"/>
    <property type="project" value="UniProtKB-SubCell"/>
</dbReference>
<comment type="caution">
    <text evidence="9">The sequence shown here is derived from an EMBL/GenBank/DDBJ whole genome shotgun (WGS) entry which is preliminary data.</text>
</comment>
<name>A0A841I1D0_9DEIO</name>
<dbReference type="RefSeq" id="WP_183986195.1">
    <property type="nucleotide sequence ID" value="NZ_JACHHG010000005.1"/>
</dbReference>
<feature type="domain" description="ABC transmembrane type-1" evidence="8">
    <location>
        <begin position="90"/>
        <end position="279"/>
    </location>
</feature>
<evidence type="ECO:0000313" key="10">
    <source>
        <dbReference type="Proteomes" id="UP000569951"/>
    </source>
</evidence>
<feature type="transmembrane region" description="Helical" evidence="7">
    <location>
        <begin position="94"/>
        <end position="119"/>
    </location>
</feature>
<evidence type="ECO:0000313" key="9">
    <source>
        <dbReference type="EMBL" id="MBB6098098.1"/>
    </source>
</evidence>
<keyword evidence="10" id="KW-1185">Reference proteome</keyword>
<gene>
    <name evidence="9" type="ORF">HNR42_001523</name>
</gene>
<evidence type="ECO:0000256" key="6">
    <source>
        <dbReference type="ARBA" id="ARBA00023136"/>
    </source>
</evidence>
<sequence length="294" mass="31269">MTLPAAAPPRRRRPRRTPPLLRALLRNRMALFGTLFLLIVGSVVALSPWLPLPSATRIDLTQPLAAPNPQHWLGTDENGRDVLARLIAGGRVSLAVGLCAALLTALLGAAVGLISGYFGGTLDRVIMRFTDGALSIPTFFLLLAVVAIWGSSPAVLIAALACTRWMGPARLIRGEVLRVKNLEFVTAAQSLGASDARVMVRHLLPQVLPSLIVATTIGVGDVMLLEASLSFLGLGILPPEASWGNMLTASQNYVFSAPQLAVYPGVMILASVMAFNSLGDVLRDALDPRMRSRA</sequence>
<dbReference type="PANTHER" id="PTHR43386">
    <property type="entry name" value="OLIGOPEPTIDE TRANSPORT SYSTEM PERMEASE PROTEIN APPC"/>
    <property type="match status" value="1"/>
</dbReference>
<accession>A0A841I1D0</accession>
<dbReference type="SUPFAM" id="SSF161098">
    <property type="entry name" value="MetI-like"/>
    <property type="match status" value="1"/>
</dbReference>
<dbReference type="CDD" id="cd06261">
    <property type="entry name" value="TM_PBP2"/>
    <property type="match status" value="1"/>
</dbReference>
<protein>
    <submittedName>
        <fullName evidence="9">Peptide/nickel transport system permease protein</fullName>
    </submittedName>
</protein>
<dbReference type="PANTHER" id="PTHR43386:SF1">
    <property type="entry name" value="D,D-DIPEPTIDE TRANSPORT SYSTEM PERMEASE PROTEIN DDPC-RELATED"/>
    <property type="match status" value="1"/>
</dbReference>
<feature type="transmembrane region" description="Helical" evidence="7">
    <location>
        <begin position="29"/>
        <end position="50"/>
    </location>
</feature>
<dbReference type="EMBL" id="JACHHG010000005">
    <property type="protein sequence ID" value="MBB6098098.1"/>
    <property type="molecule type" value="Genomic_DNA"/>
</dbReference>
<evidence type="ECO:0000256" key="7">
    <source>
        <dbReference type="RuleBase" id="RU363032"/>
    </source>
</evidence>
<feature type="transmembrane region" description="Helical" evidence="7">
    <location>
        <begin position="207"/>
        <end position="237"/>
    </location>
</feature>